<accession>A0A344UQ47</accession>
<sequence length="137" mass="13656">MNPVFTILASVVPELACCLAAAVIVLVGAPSRLKALGGAGALMMVAAEATQLVVYLSPHDGIGWLWIPQVVSLFFVAGLVMLAVAATSPAAGGATTRPASPPPTWNPNGFPPGAPPSQPAPFPSQVPPGSGRRGPAG</sequence>
<organism evidence="3 4">
    <name type="scientific">Acidipropionibacterium virtanenii</name>
    <dbReference type="NCBI Taxonomy" id="2057246"/>
    <lineage>
        <taxon>Bacteria</taxon>
        <taxon>Bacillati</taxon>
        <taxon>Actinomycetota</taxon>
        <taxon>Actinomycetes</taxon>
        <taxon>Propionibacteriales</taxon>
        <taxon>Propionibacteriaceae</taxon>
        <taxon>Acidipropionibacterium</taxon>
    </lineage>
</organism>
<feature type="transmembrane region" description="Helical" evidence="2">
    <location>
        <begin position="6"/>
        <end position="29"/>
    </location>
</feature>
<keyword evidence="4" id="KW-1185">Reference proteome</keyword>
<dbReference type="Proteomes" id="UP000251995">
    <property type="component" value="Chromosome"/>
</dbReference>
<gene>
    <name evidence="3" type="ORF">JS278_00198</name>
</gene>
<evidence type="ECO:0000313" key="3">
    <source>
        <dbReference type="EMBL" id="AXE37395.1"/>
    </source>
</evidence>
<proteinExistence type="predicted"/>
<dbReference type="EMBL" id="CP025198">
    <property type="protein sequence ID" value="AXE37395.1"/>
    <property type="molecule type" value="Genomic_DNA"/>
</dbReference>
<feature type="transmembrane region" description="Helical" evidence="2">
    <location>
        <begin position="36"/>
        <end position="57"/>
    </location>
</feature>
<dbReference type="RefSeq" id="WP_114043556.1">
    <property type="nucleotide sequence ID" value="NZ_CP025198.1"/>
</dbReference>
<evidence type="ECO:0000256" key="2">
    <source>
        <dbReference type="SAM" id="Phobius"/>
    </source>
</evidence>
<evidence type="ECO:0000313" key="4">
    <source>
        <dbReference type="Proteomes" id="UP000251995"/>
    </source>
</evidence>
<feature type="region of interest" description="Disordered" evidence="1">
    <location>
        <begin position="91"/>
        <end position="137"/>
    </location>
</feature>
<feature type="compositionally biased region" description="Pro residues" evidence="1">
    <location>
        <begin position="99"/>
        <end position="126"/>
    </location>
</feature>
<protein>
    <submittedName>
        <fullName evidence="3">Uncharacterized protein</fullName>
    </submittedName>
</protein>
<keyword evidence="2" id="KW-0472">Membrane</keyword>
<feature type="transmembrane region" description="Helical" evidence="2">
    <location>
        <begin position="63"/>
        <end position="87"/>
    </location>
</feature>
<dbReference type="AlphaFoldDB" id="A0A344UQ47"/>
<evidence type="ECO:0000256" key="1">
    <source>
        <dbReference type="SAM" id="MobiDB-lite"/>
    </source>
</evidence>
<keyword evidence="2" id="KW-1133">Transmembrane helix</keyword>
<reference evidence="3 4" key="1">
    <citation type="submission" date="2017-12" db="EMBL/GenBank/DDBJ databases">
        <title>The whole genome sequence of the Acidipropionibacterium virtanenii sp. nov. type strain JS278.</title>
        <authorList>
            <person name="Laine P."/>
            <person name="Deptula P."/>
            <person name="Varmanen P."/>
            <person name="Auvinen P."/>
        </authorList>
    </citation>
    <scope>NUCLEOTIDE SEQUENCE [LARGE SCALE GENOMIC DNA]</scope>
    <source>
        <strain evidence="3 4">JS278</strain>
    </source>
</reference>
<dbReference type="OrthoDB" id="10009527at2"/>
<dbReference type="KEGG" id="acij:JS278_00198"/>
<name>A0A344UQ47_9ACTN</name>
<keyword evidence="2" id="KW-0812">Transmembrane</keyword>